<keyword evidence="1" id="KW-1133">Transmembrane helix</keyword>
<dbReference type="InterPro" id="IPR010889">
    <property type="entry name" value="DUF1515"/>
</dbReference>
<keyword evidence="3" id="KW-1185">Reference proteome</keyword>
<protein>
    <submittedName>
        <fullName evidence="2">Uncharacterized protein</fullName>
    </submittedName>
</protein>
<gene>
    <name evidence="2" type="ORF">SAMN03080618_03570</name>
</gene>
<organism evidence="2 3">
    <name type="scientific">Aquamicrobium aerolatum DSM 21857</name>
    <dbReference type="NCBI Taxonomy" id="1121003"/>
    <lineage>
        <taxon>Bacteria</taxon>
        <taxon>Pseudomonadati</taxon>
        <taxon>Pseudomonadota</taxon>
        <taxon>Alphaproteobacteria</taxon>
        <taxon>Hyphomicrobiales</taxon>
        <taxon>Phyllobacteriaceae</taxon>
        <taxon>Aerobium</taxon>
    </lineage>
</organism>
<keyword evidence="1" id="KW-0472">Membrane</keyword>
<dbReference type="EMBL" id="FORF01000044">
    <property type="protein sequence ID" value="SFJ65886.1"/>
    <property type="molecule type" value="Genomic_DNA"/>
</dbReference>
<dbReference type="RefSeq" id="WP_091525170.1">
    <property type="nucleotide sequence ID" value="NZ_FORF01000044.1"/>
</dbReference>
<proteinExistence type="predicted"/>
<evidence type="ECO:0000313" key="3">
    <source>
        <dbReference type="Proteomes" id="UP000242763"/>
    </source>
</evidence>
<dbReference type="Pfam" id="PF07439">
    <property type="entry name" value="DUF1515"/>
    <property type="match status" value="1"/>
</dbReference>
<dbReference type="OrthoDB" id="8084352at2"/>
<dbReference type="Proteomes" id="UP000242763">
    <property type="component" value="Unassembled WGS sequence"/>
</dbReference>
<dbReference type="AlphaFoldDB" id="A0A1I3T879"/>
<evidence type="ECO:0000256" key="1">
    <source>
        <dbReference type="SAM" id="Phobius"/>
    </source>
</evidence>
<name>A0A1I3T879_9HYPH</name>
<keyword evidence="1" id="KW-0812">Transmembrane</keyword>
<sequence length="120" mass="12850">MVDTSLNKLYEAIGGLTAEVQGLRRDVQEDRSTSATHRQGVREELSNLVIRQTHIETDMLALKNKVEGMEKVTVEVTTLTHKAAGAGTLGRGLLKLGGWLLSAAGGFAAAWTLLTGRPPP</sequence>
<reference evidence="3" key="1">
    <citation type="submission" date="2016-10" db="EMBL/GenBank/DDBJ databases">
        <authorList>
            <person name="Varghese N."/>
            <person name="Submissions S."/>
        </authorList>
    </citation>
    <scope>NUCLEOTIDE SEQUENCE [LARGE SCALE GENOMIC DNA]</scope>
    <source>
        <strain evidence="3">DSM 21857</strain>
    </source>
</reference>
<accession>A0A1I3T879</accession>
<feature type="transmembrane region" description="Helical" evidence="1">
    <location>
        <begin position="96"/>
        <end position="114"/>
    </location>
</feature>
<evidence type="ECO:0000313" key="2">
    <source>
        <dbReference type="EMBL" id="SFJ65886.1"/>
    </source>
</evidence>